<dbReference type="SUPFAM" id="SSF68906">
    <property type="entry name" value="SAP domain"/>
    <property type="match status" value="1"/>
</dbReference>
<dbReference type="InterPro" id="IPR019080">
    <property type="entry name" value="YqaJ_viral_recombinase"/>
</dbReference>
<comment type="caution">
    <text evidence="2">The sequence shown here is derived from an EMBL/GenBank/DDBJ whole genome shotgun (WGS) entry which is preliminary data.</text>
</comment>
<gene>
    <name evidence="2" type="ORF">PLOB_00037590</name>
</gene>
<dbReference type="InterPro" id="IPR011335">
    <property type="entry name" value="Restrct_endonuc-II-like"/>
</dbReference>
<reference evidence="2 3" key="1">
    <citation type="submission" date="2022-05" db="EMBL/GenBank/DDBJ databases">
        <authorList>
            <consortium name="Genoscope - CEA"/>
            <person name="William W."/>
        </authorList>
    </citation>
    <scope>NUCLEOTIDE SEQUENCE [LARGE SCALE GENOMIC DNA]</scope>
</reference>
<dbReference type="InterPro" id="IPR051703">
    <property type="entry name" value="NF-kappa-B_Signaling_Reg"/>
</dbReference>
<dbReference type="Proteomes" id="UP001159405">
    <property type="component" value="Unassembled WGS sequence"/>
</dbReference>
<evidence type="ECO:0000313" key="3">
    <source>
        <dbReference type="Proteomes" id="UP001159405"/>
    </source>
</evidence>
<dbReference type="SUPFAM" id="SSF52980">
    <property type="entry name" value="Restriction endonuclease-like"/>
    <property type="match status" value="1"/>
</dbReference>
<dbReference type="InterPro" id="IPR011604">
    <property type="entry name" value="PDDEXK-like_dom_sf"/>
</dbReference>
<dbReference type="PANTHER" id="PTHR46609">
    <property type="entry name" value="EXONUCLEASE, PHAGE-TYPE/RECB, C-TERMINAL DOMAIN-CONTAINING PROTEIN"/>
    <property type="match status" value="1"/>
</dbReference>
<dbReference type="Gene3D" id="3.90.320.10">
    <property type="match status" value="1"/>
</dbReference>
<keyword evidence="3" id="KW-1185">Reference proteome</keyword>
<dbReference type="PANTHER" id="PTHR46609:SF6">
    <property type="entry name" value="EXONUCLEASE, PHAGE-TYPE_RECB, C-TERMINAL DOMAIN-CONTAINING PROTEIN-RELATED"/>
    <property type="match status" value="1"/>
</dbReference>
<proteinExistence type="predicted"/>
<dbReference type="PROSITE" id="PS50800">
    <property type="entry name" value="SAP"/>
    <property type="match status" value="1"/>
</dbReference>
<feature type="domain" description="SAP" evidence="1">
    <location>
        <begin position="15"/>
        <end position="49"/>
    </location>
</feature>
<accession>A0ABN8P6W9</accession>
<organism evidence="2 3">
    <name type="scientific">Porites lobata</name>
    <dbReference type="NCBI Taxonomy" id="104759"/>
    <lineage>
        <taxon>Eukaryota</taxon>
        <taxon>Metazoa</taxon>
        <taxon>Cnidaria</taxon>
        <taxon>Anthozoa</taxon>
        <taxon>Hexacorallia</taxon>
        <taxon>Scleractinia</taxon>
        <taxon>Fungiina</taxon>
        <taxon>Poritidae</taxon>
        <taxon>Porites</taxon>
    </lineage>
</organism>
<dbReference type="InterPro" id="IPR036361">
    <property type="entry name" value="SAP_dom_sf"/>
</dbReference>
<evidence type="ECO:0000259" key="1">
    <source>
        <dbReference type="PROSITE" id="PS50800"/>
    </source>
</evidence>
<dbReference type="EMBL" id="CALNXK010000055">
    <property type="protein sequence ID" value="CAH3134766.1"/>
    <property type="molecule type" value="Genomic_DNA"/>
</dbReference>
<dbReference type="Pfam" id="PF09588">
    <property type="entry name" value="YqaJ"/>
    <property type="match status" value="1"/>
</dbReference>
<dbReference type="InterPro" id="IPR003034">
    <property type="entry name" value="SAP_dom"/>
</dbReference>
<sequence length="347" mass="39441">MAFAAVKKVINDDCLESLNTKNLGELCNSLKLNASGTKSELLQRLLPFKDDPVLLDNRVKNISVKYSFTTVLSRQEIQPPTAGWKCNTSLFPKISKDVIKTYQSNNRQGMIGQFRKAHRMFSSRRMKTIKVFKNGIPINCTSDWLNLRTGIITASKLPSLLGFHGNKEFDSSWFYILNKIDESKCKPKQYRNYQRGNYYQKEALEHFQKLSGVPVSSCGFFRHPSDTNYGASPGGISEAFLVEVKTRAENSEAPLDKITGSHIIQANFQVSCAGANLVFLQSYLPEKKRSNIFFIPRNDLLIDVLKDIAEHILHHKIVSKWDYKENNHLSELGKNLLNTVPSFDTLR</sequence>
<name>A0ABN8P6W9_9CNID</name>
<evidence type="ECO:0000313" key="2">
    <source>
        <dbReference type="EMBL" id="CAH3134766.1"/>
    </source>
</evidence>
<protein>
    <recommendedName>
        <fullName evidence="1">SAP domain-containing protein</fullName>
    </recommendedName>
</protein>